<keyword evidence="5" id="KW-1185">Reference proteome</keyword>
<dbReference type="EMBL" id="BAABME010005206">
    <property type="protein sequence ID" value="GAA0164956.1"/>
    <property type="molecule type" value="Genomic_DNA"/>
</dbReference>
<dbReference type="GO" id="GO:0004860">
    <property type="term" value="F:protein kinase inhibitor activity"/>
    <property type="evidence" value="ECO:0007669"/>
    <property type="project" value="UniProtKB-KW"/>
</dbReference>
<evidence type="ECO:0000256" key="3">
    <source>
        <dbReference type="SAM" id="MobiDB-lite"/>
    </source>
</evidence>
<evidence type="ECO:0000256" key="2">
    <source>
        <dbReference type="ARBA" id="ARBA00023306"/>
    </source>
</evidence>
<gene>
    <name evidence="4" type="ORF">LIER_20475</name>
</gene>
<dbReference type="AlphaFoldDB" id="A0AAV3QNX9"/>
<reference evidence="4 5" key="1">
    <citation type="submission" date="2024-01" db="EMBL/GenBank/DDBJ databases">
        <title>The complete chloroplast genome sequence of Lithospermum erythrorhizon: insights into the phylogenetic relationship among Boraginaceae species and the maternal lineages of purple gromwells.</title>
        <authorList>
            <person name="Okada T."/>
            <person name="Watanabe K."/>
        </authorList>
    </citation>
    <scope>NUCLEOTIDE SEQUENCE [LARGE SCALE GENOMIC DNA]</scope>
</reference>
<sequence length="142" mass="16116">MGPCTRARNAVSKSRKVDTYKSKKNNNIHQFQSNISSTRNPKIKKTRSCLKKNQEKAEEIKSNTTTTPPLSPVKSYNTNDTQFHCLTPKSEKSRIPEITTCPPAPKKRRIIRSGCSSLKRTPISFYATPELDLFFLFGLPKI</sequence>
<evidence type="ECO:0000256" key="1">
    <source>
        <dbReference type="ARBA" id="ARBA00023013"/>
    </source>
</evidence>
<dbReference type="PANTHER" id="PTHR33142">
    <property type="entry name" value="CYCLIN-DEPENDENT PROTEIN KINASE INHIBITOR SMR13"/>
    <property type="match status" value="1"/>
</dbReference>
<proteinExistence type="predicted"/>
<dbReference type="PANTHER" id="PTHR33142:SF28">
    <property type="entry name" value="CYCLIN-DEPENDENT PROTEIN KINASE INHIBITOR SMR13"/>
    <property type="match status" value="1"/>
</dbReference>
<keyword evidence="1" id="KW-0649">Protein kinase inhibitor</keyword>
<evidence type="ECO:0000313" key="4">
    <source>
        <dbReference type="EMBL" id="GAA0164956.1"/>
    </source>
</evidence>
<organism evidence="4 5">
    <name type="scientific">Lithospermum erythrorhizon</name>
    <name type="common">Purple gromwell</name>
    <name type="synonym">Lithospermum officinale var. erythrorhizon</name>
    <dbReference type="NCBI Taxonomy" id="34254"/>
    <lineage>
        <taxon>Eukaryota</taxon>
        <taxon>Viridiplantae</taxon>
        <taxon>Streptophyta</taxon>
        <taxon>Embryophyta</taxon>
        <taxon>Tracheophyta</taxon>
        <taxon>Spermatophyta</taxon>
        <taxon>Magnoliopsida</taxon>
        <taxon>eudicotyledons</taxon>
        <taxon>Gunneridae</taxon>
        <taxon>Pentapetalae</taxon>
        <taxon>asterids</taxon>
        <taxon>lamiids</taxon>
        <taxon>Boraginales</taxon>
        <taxon>Boraginaceae</taxon>
        <taxon>Boraginoideae</taxon>
        <taxon>Lithospermeae</taxon>
        <taxon>Lithospermum</taxon>
    </lineage>
</organism>
<comment type="caution">
    <text evidence="4">The sequence shown here is derived from an EMBL/GenBank/DDBJ whole genome shotgun (WGS) entry which is preliminary data.</text>
</comment>
<name>A0AAV3QNX9_LITER</name>
<feature type="region of interest" description="Disordered" evidence="3">
    <location>
        <begin position="1"/>
        <end position="81"/>
    </location>
</feature>
<accession>A0AAV3QNX9</accession>
<dbReference type="GO" id="GO:0005634">
    <property type="term" value="C:nucleus"/>
    <property type="evidence" value="ECO:0007669"/>
    <property type="project" value="TreeGrafter"/>
</dbReference>
<protein>
    <submittedName>
        <fullName evidence="4">Uncharacterized protein</fullName>
    </submittedName>
</protein>
<keyword evidence="2" id="KW-0131">Cell cycle</keyword>
<evidence type="ECO:0000313" key="5">
    <source>
        <dbReference type="Proteomes" id="UP001454036"/>
    </source>
</evidence>
<feature type="compositionally biased region" description="Polar residues" evidence="3">
    <location>
        <begin position="62"/>
        <end position="81"/>
    </location>
</feature>
<dbReference type="Proteomes" id="UP001454036">
    <property type="component" value="Unassembled WGS sequence"/>
</dbReference>
<dbReference type="GO" id="GO:0032875">
    <property type="term" value="P:regulation of DNA endoreduplication"/>
    <property type="evidence" value="ECO:0007669"/>
    <property type="project" value="InterPro"/>
</dbReference>
<dbReference type="InterPro" id="IPR040389">
    <property type="entry name" value="SMR"/>
</dbReference>
<feature type="compositionally biased region" description="Polar residues" evidence="3">
    <location>
        <begin position="25"/>
        <end position="40"/>
    </location>
</feature>
<feature type="compositionally biased region" description="Basic residues" evidence="3">
    <location>
        <begin position="41"/>
        <end position="50"/>
    </location>
</feature>
<feature type="compositionally biased region" description="Basic and acidic residues" evidence="3">
    <location>
        <begin position="52"/>
        <end position="61"/>
    </location>
</feature>